<keyword evidence="2" id="KW-1185">Reference proteome</keyword>
<evidence type="ECO:0000313" key="1">
    <source>
        <dbReference type="EMBL" id="SER72047.1"/>
    </source>
</evidence>
<protein>
    <submittedName>
        <fullName evidence="1">Uncharacterized protein</fullName>
    </submittedName>
</protein>
<evidence type="ECO:0000313" key="2">
    <source>
        <dbReference type="Proteomes" id="UP000198948"/>
    </source>
</evidence>
<dbReference type="Proteomes" id="UP000198948">
    <property type="component" value="Unassembled WGS sequence"/>
</dbReference>
<reference evidence="1 2" key="1">
    <citation type="submission" date="2016-10" db="EMBL/GenBank/DDBJ databases">
        <authorList>
            <person name="de Groot N.N."/>
        </authorList>
    </citation>
    <scope>NUCLEOTIDE SEQUENCE [LARGE SCALE GENOMIC DNA]</scope>
    <source>
        <strain evidence="1 2">DSM 13760</strain>
    </source>
</reference>
<gene>
    <name evidence="1" type="ORF">SAMN04488559_10434</name>
</gene>
<organism evidence="1 2">
    <name type="scientific">Isobaculum melis</name>
    <dbReference type="NCBI Taxonomy" id="142588"/>
    <lineage>
        <taxon>Bacteria</taxon>
        <taxon>Bacillati</taxon>
        <taxon>Bacillota</taxon>
        <taxon>Bacilli</taxon>
        <taxon>Lactobacillales</taxon>
        <taxon>Carnobacteriaceae</taxon>
        <taxon>Isobaculum</taxon>
    </lineage>
</organism>
<dbReference type="EMBL" id="FOHA01000004">
    <property type="protein sequence ID" value="SER72047.1"/>
    <property type="molecule type" value="Genomic_DNA"/>
</dbReference>
<sequence length="84" mass="9684">MRKLEKGKVLIEIAFRKGPFKMFLAFAKEKGIRYVGEIDMAALEEFSQKKGVGSVKMFSVIERLAGPLDYIQEELFPERDIKNK</sequence>
<name>A0A1H9RHD6_9LACT</name>
<accession>A0A1H9RHD6</accession>
<dbReference type="RefSeq" id="WP_092650784.1">
    <property type="nucleotide sequence ID" value="NZ_FOHA01000004.1"/>
</dbReference>
<dbReference type="AlphaFoldDB" id="A0A1H9RHD6"/>
<proteinExistence type="predicted"/>